<gene>
    <name evidence="1" type="ORF">Taro_019451</name>
</gene>
<keyword evidence="2" id="KW-1185">Reference proteome</keyword>
<sequence>MGTWLGYKSHSLSLVRTLMHPCSFLPCSLLLEELWEELLGLLLEELLEVASSIALATTSISALVSTVAVEVNIADIIHIEKEKHFYCCDTAGDDL</sequence>
<organism evidence="1 2">
    <name type="scientific">Colocasia esculenta</name>
    <name type="common">Wild taro</name>
    <name type="synonym">Arum esculentum</name>
    <dbReference type="NCBI Taxonomy" id="4460"/>
    <lineage>
        <taxon>Eukaryota</taxon>
        <taxon>Viridiplantae</taxon>
        <taxon>Streptophyta</taxon>
        <taxon>Embryophyta</taxon>
        <taxon>Tracheophyta</taxon>
        <taxon>Spermatophyta</taxon>
        <taxon>Magnoliopsida</taxon>
        <taxon>Liliopsida</taxon>
        <taxon>Araceae</taxon>
        <taxon>Aroideae</taxon>
        <taxon>Colocasieae</taxon>
        <taxon>Colocasia</taxon>
    </lineage>
</organism>
<dbReference type="EMBL" id="NMUH01000938">
    <property type="protein sequence ID" value="MQL86919.1"/>
    <property type="molecule type" value="Genomic_DNA"/>
</dbReference>
<accession>A0A843V5J0</accession>
<comment type="caution">
    <text evidence="1">The sequence shown here is derived from an EMBL/GenBank/DDBJ whole genome shotgun (WGS) entry which is preliminary data.</text>
</comment>
<proteinExistence type="predicted"/>
<dbReference type="Proteomes" id="UP000652761">
    <property type="component" value="Unassembled WGS sequence"/>
</dbReference>
<evidence type="ECO:0000313" key="2">
    <source>
        <dbReference type="Proteomes" id="UP000652761"/>
    </source>
</evidence>
<name>A0A843V5J0_COLES</name>
<reference evidence="1" key="1">
    <citation type="submission" date="2017-07" db="EMBL/GenBank/DDBJ databases">
        <title>Taro Niue Genome Assembly and Annotation.</title>
        <authorList>
            <person name="Atibalentja N."/>
            <person name="Keating K."/>
            <person name="Fields C.J."/>
        </authorList>
    </citation>
    <scope>NUCLEOTIDE SEQUENCE</scope>
    <source>
        <strain evidence="1">Niue_2</strain>
        <tissue evidence="1">Leaf</tissue>
    </source>
</reference>
<dbReference type="AlphaFoldDB" id="A0A843V5J0"/>
<protein>
    <submittedName>
        <fullName evidence="1">Uncharacterized protein</fullName>
    </submittedName>
</protein>
<evidence type="ECO:0000313" key="1">
    <source>
        <dbReference type="EMBL" id="MQL86919.1"/>
    </source>
</evidence>